<keyword evidence="4" id="KW-1185">Reference proteome</keyword>
<dbReference type="AlphaFoldDB" id="A0A3M9XYA1"/>
<keyword evidence="2" id="KW-0812">Transmembrane</keyword>
<feature type="compositionally biased region" description="Basic and acidic residues" evidence="1">
    <location>
        <begin position="87"/>
        <end position="99"/>
    </location>
</feature>
<dbReference type="EMBL" id="RBVV01000251">
    <property type="protein sequence ID" value="RNJ52068.1"/>
    <property type="molecule type" value="Genomic_DNA"/>
</dbReference>
<feature type="non-terminal residue" evidence="3">
    <location>
        <position position="1"/>
    </location>
</feature>
<comment type="caution">
    <text evidence="3">The sequence shown here is derived from an EMBL/GenBank/DDBJ whole genome shotgun (WGS) entry which is preliminary data.</text>
</comment>
<sequence>QHSNLHIRAISLLEIHFLYNLLNIHWLFLFITLRNICVCAAKPEIFDTQELSKVMTTEQEKQKSPPPPNPPPSPPPSEGDADSNLDDIMKEGEREDETK</sequence>
<accession>A0A3M9XYA1</accession>
<feature type="transmembrane region" description="Helical" evidence="2">
    <location>
        <begin position="12"/>
        <end position="33"/>
    </location>
</feature>
<evidence type="ECO:0000313" key="3">
    <source>
        <dbReference type="EMBL" id="RNJ52068.1"/>
    </source>
</evidence>
<evidence type="ECO:0000256" key="2">
    <source>
        <dbReference type="SAM" id="Phobius"/>
    </source>
</evidence>
<proteinExistence type="predicted"/>
<feature type="region of interest" description="Disordered" evidence="1">
    <location>
        <begin position="51"/>
        <end position="99"/>
    </location>
</feature>
<keyword evidence="2" id="KW-0472">Membrane</keyword>
<dbReference type="RefSeq" id="XP_028490226.1">
    <property type="nucleotide sequence ID" value="XM_028638686.1"/>
</dbReference>
<dbReference type="Proteomes" id="UP000267145">
    <property type="component" value="Unassembled WGS sequence"/>
</dbReference>
<dbReference type="GeneID" id="39608207"/>
<keyword evidence="2" id="KW-1133">Transmembrane helix</keyword>
<organism evidence="3 4">
    <name type="scientific">Verticillium nonalfalfae</name>
    <dbReference type="NCBI Taxonomy" id="1051616"/>
    <lineage>
        <taxon>Eukaryota</taxon>
        <taxon>Fungi</taxon>
        <taxon>Dikarya</taxon>
        <taxon>Ascomycota</taxon>
        <taxon>Pezizomycotina</taxon>
        <taxon>Sordariomycetes</taxon>
        <taxon>Hypocreomycetidae</taxon>
        <taxon>Glomerellales</taxon>
        <taxon>Plectosphaerellaceae</taxon>
        <taxon>Verticillium</taxon>
    </lineage>
</organism>
<gene>
    <name evidence="3" type="ORF">D7B24_004518</name>
</gene>
<evidence type="ECO:0000256" key="1">
    <source>
        <dbReference type="SAM" id="MobiDB-lite"/>
    </source>
</evidence>
<feature type="compositionally biased region" description="Pro residues" evidence="1">
    <location>
        <begin position="64"/>
        <end position="77"/>
    </location>
</feature>
<evidence type="ECO:0000313" key="4">
    <source>
        <dbReference type="Proteomes" id="UP000267145"/>
    </source>
</evidence>
<protein>
    <submittedName>
        <fullName evidence="3">Uncharacterized protein</fullName>
    </submittedName>
</protein>
<name>A0A3M9XYA1_9PEZI</name>
<reference evidence="3 4" key="1">
    <citation type="submission" date="2018-10" db="EMBL/GenBank/DDBJ databases">
        <title>Genome sequence of Verticillium nonalfalfae VnAa140.</title>
        <authorList>
            <person name="Stajich J.E."/>
            <person name="Kasson M.T."/>
        </authorList>
    </citation>
    <scope>NUCLEOTIDE SEQUENCE [LARGE SCALE GENOMIC DNA]</scope>
    <source>
        <strain evidence="3 4">VnAa140</strain>
    </source>
</reference>